<sequence length="279" mass="29998">MSRIIFASIGLLQDSDSEIDAVPSNSEEVPEDARFSRIRSYVSVSYIATTAEVLSSAYQYLTDHLQVPSSQAGAVVPDDARAQDVLKELLSDAGSMHGRQEQMDQLLAQMKKENGALWQEVSRLRQKHLKQQQIVGKLIHFLITMVQANRNITVKRKIPLMLHGSAGTGSKIPRLAKNAFVADYHVSSPAGSQVSDGPVIRDVTDLMEDLGETSATASDLMSPAQSPKAVEESAPVTPVRLISSAAFSGLDSGCLGASLLNATEGIEPLCLLDPLQDEG</sequence>
<dbReference type="Proteomes" id="UP000821866">
    <property type="component" value="Chromosome 8"/>
</dbReference>
<keyword evidence="2" id="KW-1185">Reference proteome</keyword>
<reference evidence="1" key="2">
    <citation type="submission" date="2021-09" db="EMBL/GenBank/DDBJ databases">
        <authorList>
            <person name="Jia N."/>
            <person name="Wang J."/>
            <person name="Shi W."/>
            <person name="Du L."/>
            <person name="Sun Y."/>
            <person name="Zhan W."/>
            <person name="Jiang J."/>
            <person name="Wang Q."/>
            <person name="Zhang B."/>
            <person name="Ji P."/>
            <person name="Sakyi L.B."/>
            <person name="Cui X."/>
            <person name="Yuan T."/>
            <person name="Jiang B."/>
            <person name="Yang W."/>
            <person name="Lam T.T.-Y."/>
            <person name="Chang Q."/>
            <person name="Ding S."/>
            <person name="Wang X."/>
            <person name="Zhu J."/>
            <person name="Ruan X."/>
            <person name="Zhao L."/>
            <person name="Wei J."/>
            <person name="Que T."/>
            <person name="Du C."/>
            <person name="Cheng J."/>
            <person name="Dai P."/>
            <person name="Han X."/>
            <person name="Huang E."/>
            <person name="Gao Y."/>
            <person name="Liu J."/>
            <person name="Shao H."/>
            <person name="Ye R."/>
            <person name="Li L."/>
            <person name="Wei W."/>
            <person name="Wang X."/>
            <person name="Wang C."/>
            <person name="Huo Q."/>
            <person name="Li W."/>
            <person name="Guo W."/>
            <person name="Chen H."/>
            <person name="Chen S."/>
            <person name="Zhou L."/>
            <person name="Zhou L."/>
            <person name="Ni X."/>
            <person name="Tian J."/>
            <person name="Zhou Y."/>
            <person name="Sheng Y."/>
            <person name="Liu T."/>
            <person name="Pan Y."/>
            <person name="Xia L."/>
            <person name="Li J."/>
            <person name="Zhao F."/>
            <person name="Cao W."/>
        </authorList>
    </citation>
    <scope>NUCLEOTIDE SEQUENCE</scope>
    <source>
        <strain evidence="1">Rmic-2018</strain>
        <tissue evidence="1">Larvae</tissue>
    </source>
</reference>
<dbReference type="VEuPathDB" id="VectorBase:LOC119177288"/>
<comment type="caution">
    <text evidence="1">The sequence shown here is derived from an EMBL/GenBank/DDBJ whole genome shotgun (WGS) entry which is preliminary data.</text>
</comment>
<proteinExistence type="predicted"/>
<accession>A0A9J6D8G5</accession>
<gene>
    <name evidence="1" type="ORF">HPB51_000868</name>
</gene>
<evidence type="ECO:0000313" key="1">
    <source>
        <dbReference type="EMBL" id="KAH8018257.1"/>
    </source>
</evidence>
<name>A0A9J6D8G5_RHIMP</name>
<dbReference type="EMBL" id="JABSTU010000010">
    <property type="protein sequence ID" value="KAH8018257.1"/>
    <property type="molecule type" value="Genomic_DNA"/>
</dbReference>
<dbReference type="AlphaFoldDB" id="A0A9J6D8G5"/>
<reference evidence="1" key="1">
    <citation type="journal article" date="2020" name="Cell">
        <title>Large-Scale Comparative Analyses of Tick Genomes Elucidate Their Genetic Diversity and Vector Capacities.</title>
        <authorList>
            <consortium name="Tick Genome and Microbiome Consortium (TIGMIC)"/>
            <person name="Jia N."/>
            <person name="Wang J."/>
            <person name="Shi W."/>
            <person name="Du L."/>
            <person name="Sun Y."/>
            <person name="Zhan W."/>
            <person name="Jiang J.F."/>
            <person name="Wang Q."/>
            <person name="Zhang B."/>
            <person name="Ji P."/>
            <person name="Bell-Sakyi L."/>
            <person name="Cui X.M."/>
            <person name="Yuan T.T."/>
            <person name="Jiang B.G."/>
            <person name="Yang W.F."/>
            <person name="Lam T.T."/>
            <person name="Chang Q.C."/>
            <person name="Ding S.J."/>
            <person name="Wang X.J."/>
            <person name="Zhu J.G."/>
            <person name="Ruan X.D."/>
            <person name="Zhao L."/>
            <person name="Wei J.T."/>
            <person name="Ye R.Z."/>
            <person name="Que T.C."/>
            <person name="Du C.H."/>
            <person name="Zhou Y.H."/>
            <person name="Cheng J.X."/>
            <person name="Dai P.F."/>
            <person name="Guo W.B."/>
            <person name="Han X.H."/>
            <person name="Huang E.J."/>
            <person name="Li L.F."/>
            <person name="Wei W."/>
            <person name="Gao Y.C."/>
            <person name="Liu J.Z."/>
            <person name="Shao H.Z."/>
            <person name="Wang X."/>
            <person name="Wang C.C."/>
            <person name="Yang T.C."/>
            <person name="Huo Q.B."/>
            <person name="Li W."/>
            <person name="Chen H.Y."/>
            <person name="Chen S.E."/>
            <person name="Zhou L.G."/>
            <person name="Ni X.B."/>
            <person name="Tian J.H."/>
            <person name="Sheng Y."/>
            <person name="Liu T."/>
            <person name="Pan Y.S."/>
            <person name="Xia L.Y."/>
            <person name="Li J."/>
            <person name="Zhao F."/>
            <person name="Cao W.C."/>
        </authorList>
    </citation>
    <scope>NUCLEOTIDE SEQUENCE</scope>
    <source>
        <strain evidence="1">Rmic-2018</strain>
    </source>
</reference>
<protein>
    <submittedName>
        <fullName evidence="1">Uncharacterized protein</fullName>
    </submittedName>
</protein>
<evidence type="ECO:0000313" key="2">
    <source>
        <dbReference type="Proteomes" id="UP000821866"/>
    </source>
</evidence>
<organism evidence="1 2">
    <name type="scientific">Rhipicephalus microplus</name>
    <name type="common">Cattle tick</name>
    <name type="synonym">Boophilus microplus</name>
    <dbReference type="NCBI Taxonomy" id="6941"/>
    <lineage>
        <taxon>Eukaryota</taxon>
        <taxon>Metazoa</taxon>
        <taxon>Ecdysozoa</taxon>
        <taxon>Arthropoda</taxon>
        <taxon>Chelicerata</taxon>
        <taxon>Arachnida</taxon>
        <taxon>Acari</taxon>
        <taxon>Parasitiformes</taxon>
        <taxon>Ixodida</taxon>
        <taxon>Ixodoidea</taxon>
        <taxon>Ixodidae</taxon>
        <taxon>Rhipicephalinae</taxon>
        <taxon>Rhipicephalus</taxon>
        <taxon>Boophilus</taxon>
    </lineage>
</organism>